<reference evidence="2 3" key="1">
    <citation type="submission" date="2024-04" db="EMBL/GenBank/DDBJ databases">
        <title>Novel species of the genus Ideonella isolated from streams.</title>
        <authorList>
            <person name="Lu H."/>
        </authorList>
    </citation>
    <scope>NUCLEOTIDE SEQUENCE [LARGE SCALE GENOMIC DNA]</scope>
    <source>
        <strain evidence="2 3">BYS139W</strain>
    </source>
</reference>
<keyword evidence="3" id="KW-1185">Reference proteome</keyword>
<gene>
    <name evidence="2" type="ORF">AACH11_19950</name>
</gene>
<comment type="caution">
    <text evidence="2">The sequence shown here is derived from an EMBL/GenBank/DDBJ whole genome shotgun (WGS) entry which is preliminary data.</text>
</comment>
<organism evidence="2 3">
    <name type="scientific">Pseudaquabacterium rugosum</name>
    <dbReference type="NCBI Taxonomy" id="2984194"/>
    <lineage>
        <taxon>Bacteria</taxon>
        <taxon>Pseudomonadati</taxon>
        <taxon>Pseudomonadota</taxon>
        <taxon>Betaproteobacteria</taxon>
        <taxon>Burkholderiales</taxon>
        <taxon>Sphaerotilaceae</taxon>
        <taxon>Pseudaquabacterium</taxon>
    </lineage>
</organism>
<dbReference type="PANTHER" id="PTHR32161:SF8">
    <property type="entry name" value="DPP6 N-TERMINAL DOMAIN-LIKE PROTEIN"/>
    <property type="match status" value="1"/>
</dbReference>
<name>A0ABU9BE93_9BURK</name>
<dbReference type="RefSeq" id="WP_341376027.1">
    <property type="nucleotide sequence ID" value="NZ_JBBUTF010000021.1"/>
</dbReference>
<dbReference type="SUPFAM" id="SSF82171">
    <property type="entry name" value="DPP6 N-terminal domain-like"/>
    <property type="match status" value="1"/>
</dbReference>
<dbReference type="PANTHER" id="PTHR32161">
    <property type="entry name" value="DPP6 N-TERMINAL DOMAIN-LIKE PROTEIN"/>
    <property type="match status" value="1"/>
</dbReference>
<dbReference type="Proteomes" id="UP001368500">
    <property type="component" value="Unassembled WGS sequence"/>
</dbReference>
<feature type="signal peptide" evidence="1">
    <location>
        <begin position="1"/>
        <end position="28"/>
    </location>
</feature>
<feature type="chain" id="PRO_5046276823" evidence="1">
    <location>
        <begin position="29"/>
        <end position="656"/>
    </location>
</feature>
<evidence type="ECO:0000313" key="2">
    <source>
        <dbReference type="EMBL" id="MEK8028241.1"/>
    </source>
</evidence>
<dbReference type="Gene3D" id="2.120.10.30">
    <property type="entry name" value="TolB, C-terminal domain"/>
    <property type="match status" value="3"/>
</dbReference>
<keyword evidence="1" id="KW-0732">Signal</keyword>
<dbReference type="InterPro" id="IPR011659">
    <property type="entry name" value="WD40"/>
</dbReference>
<evidence type="ECO:0000313" key="3">
    <source>
        <dbReference type="Proteomes" id="UP001368500"/>
    </source>
</evidence>
<accession>A0ABU9BE93</accession>
<protein>
    <submittedName>
        <fullName evidence="2">Uncharacterized protein</fullName>
    </submittedName>
</protein>
<dbReference type="InterPro" id="IPR006311">
    <property type="entry name" value="TAT_signal"/>
</dbReference>
<proteinExistence type="predicted"/>
<evidence type="ECO:0000256" key="1">
    <source>
        <dbReference type="SAM" id="SignalP"/>
    </source>
</evidence>
<dbReference type="InterPro" id="IPR011042">
    <property type="entry name" value="6-blade_b-propeller_TolB-like"/>
</dbReference>
<dbReference type="PROSITE" id="PS51318">
    <property type="entry name" value="TAT"/>
    <property type="match status" value="1"/>
</dbReference>
<dbReference type="EMBL" id="JBBUTF010000021">
    <property type="protein sequence ID" value="MEK8028241.1"/>
    <property type="molecule type" value="Genomic_DNA"/>
</dbReference>
<dbReference type="Pfam" id="PF07676">
    <property type="entry name" value="PD40"/>
    <property type="match status" value="8"/>
</dbReference>
<sequence length="656" mass="71492">MTLLPRRRFLAGTAALGASALGSTFASAAATAAAADTAPAGPLLLNRIGPSASALYIAQADGSGERKLIDSGTLDYNASFSADGQWLVFTSERDGLGNSNIYRARADGSAVQRLTDSPAVDDAAVLSPDGRRVAYVSTRDGFLANIWVQDIATGQALNLTGIPGVQGQAGLPNGFFRPSWSPDGQWLAFSSDRDTEWTGHHNGAGWEHTQELSIYILRADGRGGLRKVASRAGHCLGSPKWSPDGQRIVFYETQTEYTYWVLRPDLLLQIDSQIVSVDVASGARTVHTQGPGFKISPQYRSADEIVWRRKGGPEDGLYSTRAATGVVKLGGLRTPCWSPDGKTLVYEKFTWRGWKQDQALYSWDPGRDYRYTDVWPAFSADGWMVLTAKGDDGSVDVMRADGSQRRRVYSVAKQSGLDMGLVKRGLAGAFFPVWSPDGQWIVFGVGEWFTQRGKGRARLMRVKRDGSGLEPLTDDSLFNAGFPSYSADGREVVFRIANPDPASASLGGLAVLDLETRKVRRITQGYDNMPIWSPDGSRILFNRGVKKPGSIWSNFDLYTVRPDGSDLKRLTTHEASDGHAVWTPDGRQILFNSGRAGYRDEACHYDNTFQPYGQLFVMNADGSDQRQITDSVWEDSTPQYVPSAAVRALRAAGSPA</sequence>